<gene>
    <name evidence="1" type="ORF">CQA01_26790</name>
</gene>
<protein>
    <submittedName>
        <fullName evidence="1">Uncharacterized protein</fullName>
    </submittedName>
</protein>
<keyword evidence="2" id="KW-1185">Reference proteome</keyword>
<dbReference type="RefSeq" id="WP_020891398.1">
    <property type="nucleotide sequence ID" value="NZ_BJYV01000013.1"/>
</dbReference>
<dbReference type="AlphaFoldDB" id="A0A512CD58"/>
<comment type="caution">
    <text evidence="1">The sequence shown here is derived from an EMBL/GenBank/DDBJ whole genome shotgun (WGS) entry which is preliminary data.</text>
</comment>
<dbReference type="EMBL" id="BJYV01000013">
    <property type="protein sequence ID" value="GEO22145.1"/>
    <property type="molecule type" value="Genomic_DNA"/>
</dbReference>
<proteinExistence type="predicted"/>
<evidence type="ECO:0000313" key="2">
    <source>
        <dbReference type="Proteomes" id="UP000321301"/>
    </source>
</evidence>
<dbReference type="Proteomes" id="UP000321301">
    <property type="component" value="Unassembled WGS sequence"/>
</dbReference>
<accession>A0A512CD58</accession>
<sequence>MDFTFNILRDGTFLIPKGTYKNRGYSVEAPSAPYRKIGGTTTLTNIEFWTGRQVQLDADVFIRSFTGLDMTPAYNYSSVNLEQGNFKLTKLELIKP</sequence>
<name>A0A512CD58_9BACT</name>
<reference evidence="1 2" key="1">
    <citation type="submission" date="2019-07" db="EMBL/GenBank/DDBJ databases">
        <title>Whole genome shotgun sequence of Cyclobacterium qasimii NBRC 106168.</title>
        <authorList>
            <person name="Hosoyama A."/>
            <person name="Uohara A."/>
            <person name="Ohji S."/>
            <person name="Ichikawa N."/>
        </authorList>
    </citation>
    <scope>NUCLEOTIDE SEQUENCE [LARGE SCALE GENOMIC DNA]</scope>
    <source>
        <strain evidence="1 2">NBRC 106168</strain>
    </source>
</reference>
<organism evidence="1 2">
    <name type="scientific">Cyclobacterium qasimii</name>
    <dbReference type="NCBI Taxonomy" id="1350429"/>
    <lineage>
        <taxon>Bacteria</taxon>
        <taxon>Pseudomonadati</taxon>
        <taxon>Bacteroidota</taxon>
        <taxon>Cytophagia</taxon>
        <taxon>Cytophagales</taxon>
        <taxon>Cyclobacteriaceae</taxon>
        <taxon>Cyclobacterium</taxon>
    </lineage>
</organism>
<evidence type="ECO:0000313" key="1">
    <source>
        <dbReference type="EMBL" id="GEO22145.1"/>
    </source>
</evidence>